<dbReference type="InterPro" id="IPR011990">
    <property type="entry name" value="TPR-like_helical_dom_sf"/>
</dbReference>
<comment type="subcellular location">
    <subcellularLocation>
        <location evidence="8">Cell membrane</location>
    </subcellularLocation>
</comment>
<dbReference type="NCBIfam" id="NF008391">
    <property type="entry name" value="PRK11189.1"/>
    <property type="match status" value="1"/>
</dbReference>
<evidence type="ECO:0000256" key="10">
    <source>
        <dbReference type="SAM" id="SignalP"/>
    </source>
</evidence>
<feature type="chain" id="PRO_5019232134" description="Lipoprotein NlpI" evidence="10">
    <location>
        <begin position="22"/>
        <end position="296"/>
    </location>
</feature>
<dbReference type="Pfam" id="PF13371">
    <property type="entry name" value="TPR_9"/>
    <property type="match status" value="1"/>
</dbReference>
<evidence type="ECO:0000256" key="8">
    <source>
        <dbReference type="PIRNR" id="PIRNR004654"/>
    </source>
</evidence>
<evidence type="ECO:0000313" key="11">
    <source>
        <dbReference type="EMBL" id="RUO78208.1"/>
    </source>
</evidence>
<proteinExistence type="predicted"/>
<dbReference type="PROSITE" id="PS50005">
    <property type="entry name" value="TPR"/>
    <property type="match status" value="2"/>
</dbReference>
<evidence type="ECO:0000313" key="12">
    <source>
        <dbReference type="Proteomes" id="UP000288279"/>
    </source>
</evidence>
<comment type="caution">
    <text evidence="11">The sequence shown here is derived from an EMBL/GenBank/DDBJ whole genome shotgun (WGS) entry which is preliminary data.</text>
</comment>
<dbReference type="OrthoDB" id="509324at2"/>
<keyword evidence="4 9" id="KW-0802">TPR repeat</keyword>
<dbReference type="AlphaFoldDB" id="A0A432ZJR5"/>
<dbReference type="InterPro" id="IPR019734">
    <property type="entry name" value="TPR_rpt"/>
</dbReference>
<dbReference type="Proteomes" id="UP000288279">
    <property type="component" value="Unassembled WGS sequence"/>
</dbReference>
<gene>
    <name evidence="11" type="ORF">CWI83_03995</name>
</gene>
<keyword evidence="1 8" id="KW-1003">Cell membrane</keyword>
<feature type="repeat" description="TPR" evidence="9">
    <location>
        <begin position="98"/>
        <end position="131"/>
    </location>
</feature>
<dbReference type="SUPFAM" id="SSF48452">
    <property type="entry name" value="TPR-like"/>
    <property type="match status" value="1"/>
</dbReference>
<keyword evidence="12" id="KW-1185">Reference proteome</keyword>
<name>A0A432ZJR5_9GAMM</name>
<dbReference type="PIRSF" id="PIRSF004654">
    <property type="entry name" value="NlpI"/>
    <property type="match status" value="1"/>
</dbReference>
<keyword evidence="2 10" id="KW-0732">Signal</keyword>
<dbReference type="GO" id="GO:0005886">
    <property type="term" value="C:plasma membrane"/>
    <property type="evidence" value="ECO:0007669"/>
    <property type="project" value="UniProtKB-SubCell"/>
</dbReference>
<dbReference type="PANTHER" id="PTHR44858">
    <property type="entry name" value="TETRATRICOPEPTIDE REPEAT PROTEIN 6"/>
    <property type="match status" value="1"/>
</dbReference>
<dbReference type="SMART" id="SM00028">
    <property type="entry name" value="TPR"/>
    <property type="match status" value="4"/>
</dbReference>
<dbReference type="PANTHER" id="PTHR44858:SF1">
    <property type="entry name" value="UDP-N-ACETYLGLUCOSAMINE--PEPTIDE N-ACETYLGLUCOSAMINYLTRANSFERASE SPINDLY-RELATED"/>
    <property type="match status" value="1"/>
</dbReference>
<dbReference type="RefSeq" id="WP_126826095.1">
    <property type="nucleotide sequence ID" value="NZ_PIQG01000002.1"/>
</dbReference>
<keyword evidence="6" id="KW-0564">Palmitate</keyword>
<comment type="subunit">
    <text evidence="8">Homodimer.</text>
</comment>
<evidence type="ECO:0000256" key="3">
    <source>
        <dbReference type="ARBA" id="ARBA00022737"/>
    </source>
</evidence>
<feature type="signal peptide" evidence="10">
    <location>
        <begin position="1"/>
        <end position="21"/>
    </location>
</feature>
<comment type="function">
    <text evidence="8">May be involved in cell division.</text>
</comment>
<dbReference type="PROSITE" id="PS50293">
    <property type="entry name" value="TPR_REGION"/>
    <property type="match status" value="1"/>
</dbReference>
<evidence type="ECO:0000256" key="1">
    <source>
        <dbReference type="ARBA" id="ARBA00022475"/>
    </source>
</evidence>
<sequence>MRFKLALVVLAMMLLGGCASRSDESADALIVVEPQEPDVRYQLEVARANEMLSAQFDLEPEQLAQVHYRRATLFDAMGLTALSRLDLNYALELNPRLADAYNYLGFQYAQAGYFERAYETLEALLELDPEHPYVYLNRGLVAYYDQRYDLAVDDFEAYFKQQPDDPYRALWLYFATLEEDPNKARRQLAQQRVEFANEQWAWYLSDLFLGVISEQEFLERYAQALLAEDETLAERMCEVYFYLGKLKAIQGNPKRAAVYFRLALTTNVYMFVEHRFAKLELEALSPDRDDSFDNYY</sequence>
<reference evidence="11 12" key="1">
    <citation type="journal article" date="2011" name="Front. Microbiol.">
        <title>Genomic signatures of strain selection and enhancement in Bacillus atrophaeus var. globigii, a historical biowarfare simulant.</title>
        <authorList>
            <person name="Gibbons H.S."/>
            <person name="Broomall S.M."/>
            <person name="McNew L.A."/>
            <person name="Daligault H."/>
            <person name="Chapman C."/>
            <person name="Bruce D."/>
            <person name="Karavis M."/>
            <person name="Krepps M."/>
            <person name="McGregor P.A."/>
            <person name="Hong C."/>
            <person name="Park K.H."/>
            <person name="Akmal A."/>
            <person name="Feldman A."/>
            <person name="Lin J.S."/>
            <person name="Chang W.E."/>
            <person name="Higgs B.W."/>
            <person name="Demirev P."/>
            <person name="Lindquist J."/>
            <person name="Liem A."/>
            <person name="Fochler E."/>
            <person name="Read T.D."/>
            <person name="Tapia R."/>
            <person name="Johnson S."/>
            <person name="Bishop-Lilly K.A."/>
            <person name="Detter C."/>
            <person name="Han C."/>
            <person name="Sozhamannan S."/>
            <person name="Rosenzweig C.N."/>
            <person name="Skowronski E.W."/>
        </authorList>
    </citation>
    <scope>NUCLEOTIDE SEQUENCE [LARGE SCALE GENOMIC DNA]</scope>
    <source>
        <strain evidence="11 12">PIT1</strain>
    </source>
</reference>
<keyword evidence="5 8" id="KW-0472">Membrane</keyword>
<keyword evidence="3" id="KW-0677">Repeat</keyword>
<evidence type="ECO:0000256" key="6">
    <source>
        <dbReference type="ARBA" id="ARBA00023139"/>
    </source>
</evidence>
<protein>
    <recommendedName>
        <fullName evidence="8">Lipoprotein NlpI</fullName>
    </recommendedName>
</protein>
<evidence type="ECO:0000256" key="2">
    <source>
        <dbReference type="ARBA" id="ARBA00022729"/>
    </source>
</evidence>
<evidence type="ECO:0000256" key="9">
    <source>
        <dbReference type="PROSITE-ProRule" id="PRU00339"/>
    </source>
</evidence>
<keyword evidence="7 11" id="KW-0449">Lipoprotein</keyword>
<evidence type="ECO:0000256" key="4">
    <source>
        <dbReference type="ARBA" id="ARBA00022803"/>
    </source>
</evidence>
<dbReference type="InterPro" id="IPR050498">
    <property type="entry name" value="Ycf3"/>
</dbReference>
<dbReference type="InterPro" id="IPR023605">
    <property type="entry name" value="Lipoprotein_NlpI"/>
</dbReference>
<dbReference type="PROSITE" id="PS51257">
    <property type="entry name" value="PROKAR_LIPOPROTEIN"/>
    <property type="match status" value="1"/>
</dbReference>
<evidence type="ECO:0000256" key="5">
    <source>
        <dbReference type="ARBA" id="ARBA00023136"/>
    </source>
</evidence>
<feature type="repeat" description="TPR" evidence="9">
    <location>
        <begin position="132"/>
        <end position="165"/>
    </location>
</feature>
<dbReference type="EMBL" id="PIQG01000002">
    <property type="protein sequence ID" value="RUO78208.1"/>
    <property type="molecule type" value="Genomic_DNA"/>
</dbReference>
<organism evidence="11 12">
    <name type="scientific">Pseudidiomarina taiwanensis</name>
    <dbReference type="NCBI Taxonomy" id="337250"/>
    <lineage>
        <taxon>Bacteria</taxon>
        <taxon>Pseudomonadati</taxon>
        <taxon>Pseudomonadota</taxon>
        <taxon>Gammaproteobacteria</taxon>
        <taxon>Alteromonadales</taxon>
        <taxon>Idiomarinaceae</taxon>
        <taxon>Pseudidiomarina</taxon>
    </lineage>
</organism>
<accession>A0A432ZJR5</accession>
<dbReference type="Gene3D" id="1.25.40.10">
    <property type="entry name" value="Tetratricopeptide repeat domain"/>
    <property type="match status" value="1"/>
</dbReference>
<evidence type="ECO:0000256" key="7">
    <source>
        <dbReference type="ARBA" id="ARBA00023288"/>
    </source>
</evidence>